<dbReference type="GO" id="GO:0005789">
    <property type="term" value="C:endoplasmic reticulum membrane"/>
    <property type="evidence" value="ECO:0007669"/>
    <property type="project" value="TreeGrafter"/>
</dbReference>
<keyword evidence="3 10" id="KW-0653">Protein transport</keyword>
<organism evidence="12 13">
    <name type="scientific">Gryllus longicercus</name>
    <dbReference type="NCBI Taxonomy" id="2509291"/>
    <lineage>
        <taxon>Eukaryota</taxon>
        <taxon>Metazoa</taxon>
        <taxon>Ecdysozoa</taxon>
        <taxon>Arthropoda</taxon>
        <taxon>Hexapoda</taxon>
        <taxon>Insecta</taxon>
        <taxon>Pterygota</taxon>
        <taxon>Neoptera</taxon>
        <taxon>Polyneoptera</taxon>
        <taxon>Orthoptera</taxon>
        <taxon>Ensifera</taxon>
        <taxon>Gryllidea</taxon>
        <taxon>Grylloidea</taxon>
        <taxon>Gryllidae</taxon>
        <taxon>Gryllinae</taxon>
        <taxon>Gryllus</taxon>
    </lineage>
</organism>
<dbReference type="CDD" id="cd15863">
    <property type="entry name" value="SNARE_GS27"/>
    <property type="match status" value="1"/>
</dbReference>
<dbReference type="GO" id="GO:0012507">
    <property type="term" value="C:ER to Golgi transport vesicle membrane"/>
    <property type="evidence" value="ECO:0007669"/>
    <property type="project" value="TreeGrafter"/>
</dbReference>
<proteinExistence type="inferred from homology"/>
<dbReference type="PANTHER" id="PTHR21230">
    <property type="entry name" value="VESICLE TRANSPORT V-SNARE PROTEIN VTI1-RELATED"/>
    <property type="match status" value="1"/>
</dbReference>
<keyword evidence="13" id="KW-1185">Reference proteome</keyword>
<dbReference type="GO" id="GO:0031902">
    <property type="term" value="C:late endosome membrane"/>
    <property type="evidence" value="ECO:0007669"/>
    <property type="project" value="TreeGrafter"/>
</dbReference>
<evidence type="ECO:0000313" key="12">
    <source>
        <dbReference type="EMBL" id="KAK7790904.1"/>
    </source>
</evidence>
<evidence type="ECO:0000256" key="10">
    <source>
        <dbReference type="PIRNR" id="PIRNR028865"/>
    </source>
</evidence>
<evidence type="ECO:0000256" key="8">
    <source>
        <dbReference type="ARBA" id="ARBA00037862"/>
    </source>
</evidence>
<gene>
    <name evidence="12" type="ORF">R5R35_000916</name>
</gene>
<evidence type="ECO:0000256" key="2">
    <source>
        <dbReference type="ARBA" id="ARBA00022692"/>
    </source>
</evidence>
<dbReference type="Gene3D" id="1.20.5.110">
    <property type="match status" value="1"/>
</dbReference>
<evidence type="ECO:0000256" key="9">
    <source>
        <dbReference type="ARBA" id="ARBA00038172"/>
    </source>
</evidence>
<dbReference type="PANTHER" id="PTHR21230:SF1">
    <property type="entry name" value="GOLGI SNAP RECEPTOR COMPLEX MEMBER 2"/>
    <property type="match status" value="1"/>
</dbReference>
<dbReference type="SUPFAM" id="SSF58038">
    <property type="entry name" value="SNARE fusion complex"/>
    <property type="match status" value="1"/>
</dbReference>
<name>A0AAN9V9C8_9ORTH</name>
<accession>A0AAN9V9C8</accession>
<dbReference type="GO" id="GO:0000149">
    <property type="term" value="F:SNARE binding"/>
    <property type="evidence" value="ECO:0007669"/>
    <property type="project" value="TreeGrafter"/>
</dbReference>
<keyword evidence="2 11" id="KW-0812">Transmembrane</keyword>
<evidence type="ECO:0000256" key="7">
    <source>
        <dbReference type="ARBA" id="ARBA00037078"/>
    </source>
</evidence>
<dbReference type="GO" id="GO:0031201">
    <property type="term" value="C:SNARE complex"/>
    <property type="evidence" value="ECO:0007669"/>
    <property type="project" value="TreeGrafter"/>
</dbReference>
<evidence type="ECO:0000256" key="11">
    <source>
        <dbReference type="SAM" id="Phobius"/>
    </source>
</evidence>
<evidence type="ECO:0000256" key="1">
    <source>
        <dbReference type="ARBA" id="ARBA00022448"/>
    </source>
</evidence>
<sequence length="213" mass="25134">MESLYHQTNKLVQETQHRFSQLEKVNSANTESVEKELQARIDQITSNCEKLDIMLFKEPVQRRQNAKLRIDQLKYDNQHLQAGLRMFQHRQYQRLREEQDREELLNRRFTQNSEADTSIFIDHTLQHNMSLQNANRGVDVILQSGSSILENLRDQRTTIKGAHRRLYDIANTLGLSNHTMKLIERRAYQDKFILLGGMIFTLFVIGIVIVYFT</sequence>
<evidence type="ECO:0000256" key="6">
    <source>
        <dbReference type="ARBA" id="ARBA00023136"/>
    </source>
</evidence>
<evidence type="ECO:0000256" key="4">
    <source>
        <dbReference type="ARBA" id="ARBA00022989"/>
    </source>
</evidence>
<dbReference type="GO" id="GO:0015031">
    <property type="term" value="P:protein transport"/>
    <property type="evidence" value="ECO:0007669"/>
    <property type="project" value="UniProtKB-KW"/>
</dbReference>
<dbReference type="GO" id="GO:0006906">
    <property type="term" value="P:vesicle fusion"/>
    <property type="evidence" value="ECO:0007669"/>
    <property type="project" value="TreeGrafter"/>
</dbReference>
<comment type="caution">
    <text evidence="12">The sequence shown here is derived from an EMBL/GenBank/DDBJ whole genome shotgun (WGS) entry which is preliminary data.</text>
</comment>
<dbReference type="InterPro" id="IPR027027">
    <property type="entry name" value="GOSR2/Membrin/Bos1"/>
</dbReference>
<comment type="subcellular location">
    <subcellularLocation>
        <location evidence="8">Golgi apparatus</location>
        <location evidence="8">cis-Golgi network membrane</location>
        <topology evidence="8">Single-pass type IV membrane protein</topology>
    </subcellularLocation>
</comment>
<comment type="similarity">
    <text evidence="9 10">Belongs to the GOSR2 family.</text>
</comment>
<dbReference type="EMBL" id="JAZDUA010000577">
    <property type="protein sequence ID" value="KAK7790904.1"/>
    <property type="molecule type" value="Genomic_DNA"/>
</dbReference>
<feature type="transmembrane region" description="Helical" evidence="11">
    <location>
        <begin position="192"/>
        <end position="212"/>
    </location>
</feature>
<evidence type="ECO:0000256" key="5">
    <source>
        <dbReference type="ARBA" id="ARBA00023034"/>
    </source>
</evidence>
<evidence type="ECO:0000313" key="13">
    <source>
        <dbReference type="Proteomes" id="UP001378592"/>
    </source>
</evidence>
<dbReference type="GO" id="GO:0005794">
    <property type="term" value="C:Golgi apparatus"/>
    <property type="evidence" value="ECO:0007669"/>
    <property type="project" value="UniProtKB-SubCell"/>
</dbReference>
<dbReference type="PIRSF" id="PIRSF028865">
    <property type="entry name" value="Membrin-2"/>
    <property type="match status" value="1"/>
</dbReference>
<dbReference type="AlphaFoldDB" id="A0AAN9V9C8"/>
<keyword evidence="4 11" id="KW-1133">Transmembrane helix</keyword>
<comment type="function">
    <text evidence="7 10">Involved in transport of proteins from the cis/medial-Golgi to the trans-Golgi network.</text>
</comment>
<evidence type="ECO:0008006" key="14">
    <source>
        <dbReference type="Google" id="ProtNLM"/>
    </source>
</evidence>
<reference evidence="12 13" key="1">
    <citation type="submission" date="2024-03" db="EMBL/GenBank/DDBJ databases">
        <title>The genome assembly and annotation of the cricket Gryllus longicercus Weissman &amp; Gray.</title>
        <authorList>
            <person name="Szrajer S."/>
            <person name="Gray D."/>
            <person name="Ylla G."/>
        </authorList>
    </citation>
    <scope>NUCLEOTIDE SEQUENCE [LARGE SCALE GENOMIC DNA]</scope>
    <source>
        <strain evidence="12">DAG 2021-001</strain>
        <tissue evidence="12">Whole body minus gut</tissue>
    </source>
</reference>
<evidence type="ECO:0000256" key="3">
    <source>
        <dbReference type="ARBA" id="ARBA00022927"/>
    </source>
</evidence>
<keyword evidence="1 10" id="KW-0813">Transport</keyword>
<keyword evidence="6 10" id="KW-0472">Membrane</keyword>
<dbReference type="Pfam" id="PF12352">
    <property type="entry name" value="V-SNARE_C"/>
    <property type="match status" value="1"/>
</dbReference>
<dbReference type="GO" id="GO:0005484">
    <property type="term" value="F:SNAP receptor activity"/>
    <property type="evidence" value="ECO:0007669"/>
    <property type="project" value="InterPro"/>
</dbReference>
<keyword evidence="5" id="KW-0333">Golgi apparatus</keyword>
<dbReference type="Proteomes" id="UP001378592">
    <property type="component" value="Unassembled WGS sequence"/>
</dbReference>
<protein>
    <recommendedName>
        <fullName evidence="14">Golgi SNAP receptor complex member 2</fullName>
    </recommendedName>
</protein>